<dbReference type="SUPFAM" id="SSF53474">
    <property type="entry name" value="alpha/beta-Hydrolases"/>
    <property type="match status" value="1"/>
</dbReference>
<dbReference type="AlphaFoldDB" id="A0A023X0M3"/>
<dbReference type="SUPFAM" id="SSF51120">
    <property type="entry name" value="beta-Roll"/>
    <property type="match status" value="1"/>
</dbReference>
<evidence type="ECO:0000256" key="1">
    <source>
        <dbReference type="ARBA" id="ARBA00006249"/>
    </source>
</evidence>
<feature type="compositionally biased region" description="Basic and acidic residues" evidence="8">
    <location>
        <begin position="569"/>
        <end position="591"/>
    </location>
</feature>
<keyword evidence="3" id="KW-0479">Metal-binding</keyword>
<evidence type="ECO:0000313" key="11">
    <source>
        <dbReference type="Proteomes" id="UP000025229"/>
    </source>
</evidence>
<dbReference type="InterPro" id="IPR029058">
    <property type="entry name" value="AB_hydrolase_fold"/>
</dbReference>
<gene>
    <name evidence="9" type="ORF">RradSPS_0615</name>
    <name evidence="10" type="ORF">SIL72_04640</name>
</gene>
<dbReference type="eggNOG" id="COG2267">
    <property type="taxonomic scope" value="Bacteria"/>
</dbReference>
<keyword evidence="4" id="KW-0732">Signal</keyword>
<dbReference type="EMBL" id="JAWXXX010000001">
    <property type="protein sequence ID" value="MDX5893312.1"/>
    <property type="molecule type" value="Genomic_DNA"/>
</dbReference>
<name>A0A023X0M3_RUBRA</name>
<dbReference type="PATRIC" id="fig|42256.3.peg.626"/>
<keyword evidence="7" id="KW-1015">Disulfide bond</keyword>
<dbReference type="GO" id="GO:0047989">
    <property type="term" value="F:hydroxybutyrate-dimer hydrolase activity"/>
    <property type="evidence" value="ECO:0007669"/>
    <property type="project" value="InterPro"/>
</dbReference>
<keyword evidence="2" id="KW-0719">Serine esterase</keyword>
<dbReference type="PANTHER" id="PTHR33938">
    <property type="entry name" value="FERULOYL ESTERASE B-RELATED"/>
    <property type="match status" value="1"/>
</dbReference>
<dbReference type="Gene3D" id="2.150.10.10">
    <property type="entry name" value="Serralysin-like metalloprotease, C-terminal"/>
    <property type="match status" value="1"/>
</dbReference>
<protein>
    <submittedName>
        <fullName evidence="9">Tannase and feruloyl esterase</fullName>
    </submittedName>
    <submittedName>
        <fullName evidence="10">Tannase/feruloyl esterase family alpha/beta hydrolase</fullName>
    </submittedName>
</protein>
<sequence>MFPTTVRKGSEGFSERLERLERPQRHPAVSGSAGVLVVLLVALACGLTTGPAGAQESGEQTCRKSPESVANLVPGAERQDAYCLEDLTTKGTQLVGRTNRNDWQGLNASGTTNPPSPVPGLQIDGYFPDDTGNGNNNPNNGYNHNAQFVLRLPEEWNGKVVVTGAPGVRGQYANDFIIGDYVLSKGYAFAATDKGNVGTNFYRDGEEPGDAVAEWHRRVEELTRATKTAVGDYYGRDVEKTYITGISNGGYLTRYALENTPELYDGGVDWEGTLFRAEGPNLLTYLPTALANFPEYRATGSKEAFRNIVEAGFAPESEFLWNDYYTIYWDLTQRIYREEFDPEYDGALGEGGTQPGVPFCQPGTPNCDADYEYSERPESVREAVRKVELTGAIGKPMITLHGDIDTLLPIRTDSDVYRGLIERSGNGDIHRYYTVEEGDHVDSFHDRYPDRVRPILPCHRAAFDALEGWVENGEKPPANGTVERPESGDVVNECSLPAEQEPPEKPEEPGNPAPGACTIRGTNGADRLIGTPGRDVICGGSGNDFIDGRGGDDVLRGGGGNDRLIGGAGRDRLFGERANDALDARDGRPNDLADGGPGRDACRTDRGDTRRSCP</sequence>
<comment type="similarity">
    <text evidence="1">Belongs to the tannase family.</text>
</comment>
<dbReference type="OrthoDB" id="189734at2"/>
<dbReference type="InterPro" id="IPR018511">
    <property type="entry name" value="Hemolysin-typ_Ca-bd_CS"/>
</dbReference>
<dbReference type="Pfam" id="PF10605">
    <property type="entry name" value="3HBOH"/>
    <property type="match status" value="1"/>
</dbReference>
<dbReference type="InterPro" id="IPR001343">
    <property type="entry name" value="Hemolysn_Ca-bd"/>
</dbReference>
<evidence type="ECO:0000256" key="7">
    <source>
        <dbReference type="ARBA" id="ARBA00023157"/>
    </source>
</evidence>
<dbReference type="Gene3D" id="3.40.50.1820">
    <property type="entry name" value="alpha/beta hydrolase"/>
    <property type="match status" value="1"/>
</dbReference>
<accession>A0A023X0M3</accession>
<feature type="compositionally biased region" description="Basic and acidic residues" evidence="8">
    <location>
        <begin position="600"/>
        <end position="614"/>
    </location>
</feature>
<evidence type="ECO:0000256" key="5">
    <source>
        <dbReference type="ARBA" id="ARBA00022801"/>
    </source>
</evidence>
<evidence type="ECO:0000256" key="8">
    <source>
        <dbReference type="SAM" id="MobiDB-lite"/>
    </source>
</evidence>
<proteinExistence type="inferred from homology"/>
<keyword evidence="5 10" id="KW-0378">Hydrolase</keyword>
<dbReference type="eggNOG" id="COG2931">
    <property type="taxonomic scope" value="Bacteria"/>
</dbReference>
<dbReference type="InterPro" id="IPR011118">
    <property type="entry name" value="Tannase/feruloyl_esterase"/>
</dbReference>
<evidence type="ECO:0000256" key="4">
    <source>
        <dbReference type="ARBA" id="ARBA00022729"/>
    </source>
</evidence>
<dbReference type="InterPro" id="IPR016582">
    <property type="entry name" value="OHBut_olig_hydro_put"/>
</dbReference>
<feature type="compositionally biased region" description="Polar residues" evidence="8">
    <location>
        <begin position="100"/>
        <end position="113"/>
    </location>
</feature>
<dbReference type="Proteomes" id="UP000025229">
    <property type="component" value="Chromosome"/>
</dbReference>
<dbReference type="RefSeq" id="WP_143533833.1">
    <property type="nucleotide sequence ID" value="NZ_CP007514.1"/>
</dbReference>
<keyword evidence="6" id="KW-0106">Calcium</keyword>
<dbReference type="Pfam" id="PF00353">
    <property type="entry name" value="HemolysinCabind"/>
    <property type="match status" value="2"/>
</dbReference>
<feature type="region of interest" description="Disordered" evidence="8">
    <location>
        <begin position="100"/>
        <end position="138"/>
    </location>
</feature>
<organism evidence="9 11">
    <name type="scientific">Rubrobacter radiotolerans</name>
    <name type="common">Arthrobacter radiotolerans</name>
    <dbReference type="NCBI Taxonomy" id="42256"/>
    <lineage>
        <taxon>Bacteria</taxon>
        <taxon>Bacillati</taxon>
        <taxon>Actinomycetota</taxon>
        <taxon>Rubrobacteria</taxon>
        <taxon>Rubrobacterales</taxon>
        <taxon>Rubrobacteraceae</taxon>
        <taxon>Rubrobacter</taxon>
    </lineage>
</organism>
<dbReference type="EMBL" id="CP007514">
    <property type="protein sequence ID" value="AHY45898.1"/>
    <property type="molecule type" value="Genomic_DNA"/>
</dbReference>
<dbReference type="HOGENOM" id="CLU_030798_0_0_11"/>
<feature type="region of interest" description="Disordered" evidence="8">
    <location>
        <begin position="496"/>
        <end position="528"/>
    </location>
</feature>
<dbReference type="PANTHER" id="PTHR33938:SF15">
    <property type="entry name" value="FERULOYL ESTERASE B-RELATED"/>
    <property type="match status" value="1"/>
</dbReference>
<evidence type="ECO:0000256" key="6">
    <source>
        <dbReference type="ARBA" id="ARBA00022837"/>
    </source>
</evidence>
<dbReference type="STRING" id="42256.RradSPS_0615"/>
<dbReference type="GO" id="GO:0019605">
    <property type="term" value="P:butyrate metabolic process"/>
    <property type="evidence" value="ECO:0007669"/>
    <property type="project" value="InterPro"/>
</dbReference>
<dbReference type="PRINTS" id="PR00313">
    <property type="entry name" value="CABNDNGRPT"/>
</dbReference>
<reference evidence="10" key="2">
    <citation type="submission" date="2023-11" db="EMBL/GenBank/DDBJ databases">
        <title>MicrobeMod: A computational toolkit for identifying prokaryotic methylation and restriction-modification with nanopore sequencing.</title>
        <authorList>
            <person name="Crits-Christoph A."/>
            <person name="Kang S.C."/>
            <person name="Lee H."/>
            <person name="Ostrov N."/>
        </authorList>
    </citation>
    <scope>NUCLEOTIDE SEQUENCE</scope>
    <source>
        <strain evidence="10">ATCC 51242</strain>
    </source>
</reference>
<keyword evidence="11" id="KW-1185">Reference proteome</keyword>
<feature type="region of interest" description="Disordered" evidence="8">
    <location>
        <begin position="550"/>
        <end position="614"/>
    </location>
</feature>
<dbReference type="Pfam" id="PF07519">
    <property type="entry name" value="Tannase"/>
    <property type="match status" value="1"/>
</dbReference>
<dbReference type="GO" id="GO:0005615">
    <property type="term" value="C:extracellular space"/>
    <property type="evidence" value="ECO:0007669"/>
    <property type="project" value="InterPro"/>
</dbReference>
<evidence type="ECO:0000313" key="9">
    <source>
        <dbReference type="EMBL" id="AHY45898.1"/>
    </source>
</evidence>
<evidence type="ECO:0000256" key="2">
    <source>
        <dbReference type="ARBA" id="ARBA00022487"/>
    </source>
</evidence>
<dbReference type="KEGG" id="rrd:RradSPS_0615"/>
<dbReference type="GO" id="GO:0005509">
    <property type="term" value="F:calcium ion binding"/>
    <property type="evidence" value="ECO:0007669"/>
    <property type="project" value="InterPro"/>
</dbReference>
<dbReference type="PROSITE" id="PS00330">
    <property type="entry name" value="HEMOLYSIN_CALCIUM"/>
    <property type="match status" value="2"/>
</dbReference>
<evidence type="ECO:0000256" key="3">
    <source>
        <dbReference type="ARBA" id="ARBA00022723"/>
    </source>
</evidence>
<dbReference type="Proteomes" id="UP001281130">
    <property type="component" value="Unassembled WGS sequence"/>
</dbReference>
<evidence type="ECO:0000313" key="10">
    <source>
        <dbReference type="EMBL" id="MDX5893312.1"/>
    </source>
</evidence>
<reference evidence="9 11" key="1">
    <citation type="submission" date="2014-03" db="EMBL/GenBank/DDBJ databases">
        <title>Complete genome sequence of the Radio-Resistant Rubrobacter radiotolerans RSPS-4.</title>
        <authorList>
            <person name="Egas C.C."/>
            <person name="Barroso C.C."/>
            <person name="Froufe H.J.C."/>
            <person name="Pacheco J.J."/>
            <person name="Albuquerque L.L."/>
            <person name="da Costa M.M.S."/>
        </authorList>
    </citation>
    <scope>NUCLEOTIDE SEQUENCE [LARGE SCALE GENOMIC DNA]</scope>
    <source>
        <strain evidence="9 11">RSPS-4</strain>
    </source>
</reference>
<dbReference type="InterPro" id="IPR011049">
    <property type="entry name" value="Serralysin-like_metalloprot_C"/>
</dbReference>